<comment type="caution">
    <text evidence="7">The sequence shown here is derived from an EMBL/GenBank/DDBJ whole genome shotgun (WGS) entry which is preliminary data.</text>
</comment>
<reference evidence="7 8" key="1">
    <citation type="journal article" date="2013" name="PLoS Genet.">
        <title>A gene transfer agent and a dynamic repertoire of secretion systems hold the keys to the explosive radiation of the emerging pathogen Bartonella.</title>
        <authorList>
            <person name="Guy L."/>
            <person name="Nystedt B."/>
            <person name="Toft C."/>
            <person name="Zaremba-Niedzwiedzka K."/>
            <person name="Berglund E.C."/>
            <person name="Granberg F."/>
            <person name="Naslund K."/>
            <person name="Eriksson A.S."/>
            <person name="Andersson S.G."/>
        </authorList>
    </citation>
    <scope>NUCLEOTIDE SEQUENCE [LARGE SCALE GENOMIC DNA]</scope>
    <source>
        <strain evidence="7 8">91-4</strain>
    </source>
</reference>
<dbReference type="GO" id="GO:0003677">
    <property type="term" value="F:DNA binding"/>
    <property type="evidence" value="ECO:0007669"/>
    <property type="project" value="InterPro"/>
</dbReference>
<dbReference type="PANTHER" id="PTHR42855">
    <property type="entry name" value="ABC TRANSPORTER ATP-BINDING SUBUNIT"/>
    <property type="match status" value="1"/>
</dbReference>
<organism evidence="7 8">
    <name type="scientific">Bartonella bovis 91-4</name>
    <dbReference type="NCBI Taxonomy" id="1094491"/>
    <lineage>
        <taxon>Bacteria</taxon>
        <taxon>Pseudomonadati</taxon>
        <taxon>Pseudomonadota</taxon>
        <taxon>Alphaproteobacteria</taxon>
        <taxon>Hyphomicrobiales</taxon>
        <taxon>Bartonellaceae</taxon>
        <taxon>Bartonella</taxon>
    </lineage>
</organism>
<dbReference type="PROSITE" id="PS50893">
    <property type="entry name" value="ABC_TRANSPORTER_2"/>
    <property type="match status" value="2"/>
</dbReference>
<dbReference type="Gene3D" id="3.40.50.300">
    <property type="entry name" value="P-loop containing nucleotide triphosphate hydrolases"/>
    <property type="match status" value="2"/>
</dbReference>
<keyword evidence="1" id="KW-0547">Nucleotide-binding</keyword>
<evidence type="ECO:0000256" key="5">
    <source>
        <dbReference type="SAM" id="Coils"/>
    </source>
</evidence>
<evidence type="ECO:0000256" key="3">
    <source>
        <dbReference type="ARBA" id="ARBA00049360"/>
    </source>
</evidence>
<dbReference type="PANTHER" id="PTHR42855:SF1">
    <property type="entry name" value="ABC TRANSPORTER DOMAIN-CONTAINING PROTEIN"/>
    <property type="match status" value="1"/>
</dbReference>
<dbReference type="InterPro" id="IPR051309">
    <property type="entry name" value="ABCF_ATPase"/>
</dbReference>
<sequence length="608" mass="68837">MGVPLLRLDRIVLTFGTTPLLNQACLSVGQGERIALVGRNGCGKSTLLKIAAGLLEPSEGEIFHHPHACVRYVSQNSGFSEGGDDVYTCVEAGLNDGYDVQWVQSLLRDLGFVGTEKLTTLSGGEKRRISLLQAIAAKPDVLLLDEPTNHLDVSTIEWLESVLCSLRSAIVVISHDRRFLETVAHSTIWLDRGVTRRVEKRFSAFENWRDKELEKEARDHHKLGRQIVREEQWVRYGVSARRKRNERRLSVLKEMRKLHKTYKGPAQRALFAISERQDSGQLVLEAKRISKFYGERVIVKDFSLRLQRGDKIGIVGPNGVGKTTLLSVLIGRELADGGVIKHGVNVTMALLDQQRILNEEETLAHYLTGGRGDSVLINGQQRHVVSYLKDCLFLPEQAYTPIKELSGGERARLMLARLLLQPANCLILDEPTNDLDMETLDLLQELIADFAGTVIVVSHDRDFLDRTVSHILAPEGNGRWIVYAGGYSDMMAQRKQTELLQRQEVHKPIARDRKKQTASSSKAVLRRLSYKQVYALEHLPEHITLLQNEIRNLEKELSDPSLYNCDQNRFECLSATLEEKKNLCMQKEEEWLDLELLREAIEKDNCLN</sequence>
<dbReference type="SUPFAM" id="SSF52540">
    <property type="entry name" value="P-loop containing nucleoside triphosphate hydrolases"/>
    <property type="match status" value="2"/>
</dbReference>
<dbReference type="InterPro" id="IPR003593">
    <property type="entry name" value="AAA+_ATPase"/>
</dbReference>
<accession>N6VGS0</accession>
<keyword evidence="2 7" id="KW-0067">ATP-binding</keyword>
<dbReference type="GO" id="GO:0005524">
    <property type="term" value="F:ATP binding"/>
    <property type="evidence" value="ECO:0007669"/>
    <property type="project" value="UniProtKB-KW"/>
</dbReference>
<dbReference type="InterPro" id="IPR027417">
    <property type="entry name" value="P-loop_NTPase"/>
</dbReference>
<protein>
    <submittedName>
        <fullName evidence="7">ABC transporter, ATP-binding protein</fullName>
    </submittedName>
</protein>
<comment type="catalytic activity">
    <reaction evidence="3">
        <text>ATP + H2O = ADP + phosphate + H(+)</text>
        <dbReference type="Rhea" id="RHEA:13065"/>
        <dbReference type="ChEBI" id="CHEBI:15377"/>
        <dbReference type="ChEBI" id="CHEBI:15378"/>
        <dbReference type="ChEBI" id="CHEBI:30616"/>
        <dbReference type="ChEBI" id="CHEBI:43474"/>
        <dbReference type="ChEBI" id="CHEBI:456216"/>
    </reaction>
</comment>
<dbReference type="Pfam" id="PF00005">
    <property type="entry name" value="ABC_tran"/>
    <property type="match status" value="2"/>
</dbReference>
<evidence type="ECO:0000313" key="7">
    <source>
        <dbReference type="EMBL" id="ENN90302.1"/>
    </source>
</evidence>
<dbReference type="GO" id="GO:0016887">
    <property type="term" value="F:ATP hydrolysis activity"/>
    <property type="evidence" value="ECO:0007669"/>
    <property type="project" value="InterPro"/>
</dbReference>
<keyword evidence="5" id="KW-0175">Coiled coil</keyword>
<evidence type="ECO:0000256" key="4">
    <source>
        <dbReference type="ARBA" id="ARBA00061478"/>
    </source>
</evidence>
<dbReference type="HOGENOM" id="CLU_000604_36_0_5"/>
<dbReference type="SMART" id="SM00382">
    <property type="entry name" value="AAA"/>
    <property type="match status" value="2"/>
</dbReference>
<dbReference type="CDD" id="cd03221">
    <property type="entry name" value="ABCF_EF-3"/>
    <property type="match status" value="2"/>
</dbReference>
<dbReference type="Proteomes" id="UP000014038">
    <property type="component" value="Chromosome"/>
</dbReference>
<dbReference type="RefSeq" id="WP_010701723.1">
    <property type="nucleotide sequence ID" value="NZ_CM001844.1"/>
</dbReference>
<dbReference type="AlphaFoldDB" id="N6VGS0"/>
<feature type="domain" description="ABC transporter" evidence="6">
    <location>
        <begin position="284"/>
        <end position="504"/>
    </location>
</feature>
<dbReference type="PROSITE" id="PS00211">
    <property type="entry name" value="ABC_TRANSPORTER_1"/>
    <property type="match status" value="2"/>
</dbReference>
<dbReference type="STRING" id="1094491.BBbe_12200"/>
<dbReference type="InterPro" id="IPR032524">
    <property type="entry name" value="ABC_tran_C"/>
</dbReference>
<evidence type="ECO:0000256" key="1">
    <source>
        <dbReference type="ARBA" id="ARBA00022741"/>
    </source>
</evidence>
<feature type="coiled-coil region" evidence="5">
    <location>
        <begin position="536"/>
        <end position="590"/>
    </location>
</feature>
<dbReference type="EMBL" id="AGWA01000019">
    <property type="protein sequence ID" value="ENN90302.1"/>
    <property type="molecule type" value="Genomic_DNA"/>
</dbReference>
<dbReference type="InterPro" id="IPR003439">
    <property type="entry name" value="ABC_transporter-like_ATP-bd"/>
</dbReference>
<dbReference type="OrthoDB" id="9808609at2"/>
<dbReference type="PATRIC" id="fig|1094491.5.peg.1352"/>
<evidence type="ECO:0000259" key="6">
    <source>
        <dbReference type="PROSITE" id="PS50893"/>
    </source>
</evidence>
<comment type="similarity">
    <text evidence="4">Belongs to the ABC transporter superfamily. ABCF family. Uup subfamily.</text>
</comment>
<proteinExistence type="inferred from homology"/>
<name>N6VGS0_9HYPH</name>
<keyword evidence="8" id="KW-1185">Reference proteome</keyword>
<dbReference type="InterPro" id="IPR037118">
    <property type="entry name" value="Val-tRNA_synth_C_sf"/>
</dbReference>
<evidence type="ECO:0000256" key="2">
    <source>
        <dbReference type="ARBA" id="ARBA00022840"/>
    </source>
</evidence>
<dbReference type="InterPro" id="IPR017871">
    <property type="entry name" value="ABC_transporter-like_CS"/>
</dbReference>
<dbReference type="Gene3D" id="1.10.287.380">
    <property type="entry name" value="Valyl-tRNA synthetase, C-terminal domain"/>
    <property type="match status" value="1"/>
</dbReference>
<dbReference type="FunFam" id="3.40.50.300:FF:000309">
    <property type="entry name" value="ABC transporter ATP-binding protein"/>
    <property type="match status" value="1"/>
</dbReference>
<dbReference type="Pfam" id="PF16326">
    <property type="entry name" value="ABC_tran_CTD"/>
    <property type="match status" value="1"/>
</dbReference>
<feature type="domain" description="ABC transporter" evidence="6">
    <location>
        <begin position="6"/>
        <end position="217"/>
    </location>
</feature>
<dbReference type="eggNOG" id="COG0488">
    <property type="taxonomic scope" value="Bacteria"/>
</dbReference>
<gene>
    <name evidence="7" type="ORF">BBbe_12200</name>
</gene>
<evidence type="ECO:0000313" key="8">
    <source>
        <dbReference type="Proteomes" id="UP000014038"/>
    </source>
</evidence>